<name>A0A4R5C4Y1_9PSEU</name>
<keyword evidence="3" id="KW-1185">Reference proteome</keyword>
<dbReference type="RefSeq" id="WP_132681237.1">
    <property type="nucleotide sequence ID" value="NZ_SMLA01000004.1"/>
</dbReference>
<evidence type="ECO:0008006" key="4">
    <source>
        <dbReference type="Google" id="ProtNLM"/>
    </source>
</evidence>
<feature type="compositionally biased region" description="Basic and acidic residues" evidence="1">
    <location>
        <begin position="387"/>
        <end position="413"/>
    </location>
</feature>
<dbReference type="Gene3D" id="1.10.287.1060">
    <property type="entry name" value="ESAT-6-like"/>
    <property type="match status" value="1"/>
</dbReference>
<dbReference type="AlphaFoldDB" id="A0A4R5C4Y1"/>
<protein>
    <recommendedName>
        <fullName evidence="4">Proteins of 100 residues with WXG</fullName>
    </recommendedName>
</protein>
<accession>A0A4R5C4Y1</accession>
<dbReference type="Proteomes" id="UP000294723">
    <property type="component" value="Unassembled WGS sequence"/>
</dbReference>
<sequence length="422" mass="44761">MTAINTQILADASSAREGSQYLKQLSAANRDAATAVHQARSTSEAEWEGAAANAFRDETQRSSSDTDELARITDKIARALDSFADNIATCVSRMDQAYQLAQSAGLSVRGWWIEKPLGEPVQTASEGAGRPSLPGLDPGYQKQKELERKLDAWSEAVGLVEWARRLERTAHEELNAALSDANNLVASLTKASTWIGNFVALVGSLHGAATKLQGMAAERLAFLEEFKRLSADSAMPAATRQAHLTQMMSSIGLTQQQAESNARALGNLGNTKAGALVFNPLTKTFGGTKPGVMRGLGRWGSVPGFILTGVEAGRQIIFDGKPVGKTLQSNFESWGVGAVAAGVAGAGAVAVGAAAAPAVILGVGVGAAASWAWSYSENNTWEDFQHDSEETGKEVLNRHSEAQEEMRKVEQKHPGSVPSSKW</sequence>
<organism evidence="2 3">
    <name type="scientific">Saccharopolyspora karakumensis</name>
    <dbReference type="NCBI Taxonomy" id="2530386"/>
    <lineage>
        <taxon>Bacteria</taxon>
        <taxon>Bacillati</taxon>
        <taxon>Actinomycetota</taxon>
        <taxon>Actinomycetes</taxon>
        <taxon>Pseudonocardiales</taxon>
        <taxon>Pseudonocardiaceae</taxon>
        <taxon>Saccharopolyspora</taxon>
    </lineage>
</organism>
<proteinExistence type="predicted"/>
<evidence type="ECO:0000313" key="2">
    <source>
        <dbReference type="EMBL" id="TDD91974.1"/>
    </source>
</evidence>
<reference evidence="2 3" key="1">
    <citation type="submission" date="2019-03" db="EMBL/GenBank/DDBJ databases">
        <title>Draft genome sequences of novel Actinobacteria.</title>
        <authorList>
            <person name="Sahin N."/>
            <person name="Ay H."/>
            <person name="Saygin H."/>
        </authorList>
    </citation>
    <scope>NUCLEOTIDE SEQUENCE [LARGE SCALE GENOMIC DNA]</scope>
    <source>
        <strain evidence="2 3">5K548</strain>
    </source>
</reference>
<evidence type="ECO:0000256" key="1">
    <source>
        <dbReference type="SAM" id="MobiDB-lite"/>
    </source>
</evidence>
<dbReference type="SUPFAM" id="SSF140453">
    <property type="entry name" value="EsxAB dimer-like"/>
    <property type="match status" value="1"/>
</dbReference>
<evidence type="ECO:0000313" key="3">
    <source>
        <dbReference type="Proteomes" id="UP000294723"/>
    </source>
</evidence>
<comment type="caution">
    <text evidence="2">The sequence shown here is derived from an EMBL/GenBank/DDBJ whole genome shotgun (WGS) entry which is preliminary data.</text>
</comment>
<feature type="region of interest" description="Disordered" evidence="1">
    <location>
        <begin position="387"/>
        <end position="422"/>
    </location>
</feature>
<gene>
    <name evidence="2" type="ORF">E1202_04375</name>
</gene>
<dbReference type="InterPro" id="IPR036689">
    <property type="entry name" value="ESAT-6-like_sf"/>
</dbReference>
<dbReference type="EMBL" id="SMLA01000004">
    <property type="protein sequence ID" value="TDD91974.1"/>
    <property type="molecule type" value="Genomic_DNA"/>
</dbReference>